<dbReference type="RefSeq" id="WP_129521867.1">
    <property type="nucleotide sequence ID" value="NZ_SDPN01000037.1"/>
</dbReference>
<dbReference type="Pfam" id="PF13517">
    <property type="entry name" value="FG-GAP_3"/>
    <property type="match status" value="2"/>
</dbReference>
<keyword evidence="6" id="KW-1185">Reference proteome</keyword>
<feature type="transmembrane region" description="Helical" evidence="3">
    <location>
        <begin position="28"/>
        <end position="51"/>
    </location>
</feature>
<dbReference type="Pfam" id="PF13290">
    <property type="entry name" value="CHB_HEX_C_1"/>
    <property type="match status" value="1"/>
</dbReference>
<evidence type="ECO:0000256" key="3">
    <source>
        <dbReference type="SAM" id="Phobius"/>
    </source>
</evidence>
<dbReference type="Gene3D" id="2.60.40.10">
    <property type="entry name" value="Immunoglobulins"/>
    <property type="match status" value="1"/>
</dbReference>
<dbReference type="InterPro" id="IPR013783">
    <property type="entry name" value="Ig-like_fold"/>
</dbReference>
<dbReference type="EMBL" id="SDPN01000037">
    <property type="protein sequence ID" value="RXZ67873.1"/>
    <property type="molecule type" value="Genomic_DNA"/>
</dbReference>
<organism evidence="5 6">
    <name type="scientific">Agromyces albus</name>
    <dbReference type="NCBI Taxonomy" id="205332"/>
    <lineage>
        <taxon>Bacteria</taxon>
        <taxon>Bacillati</taxon>
        <taxon>Actinomycetota</taxon>
        <taxon>Actinomycetes</taxon>
        <taxon>Micrococcales</taxon>
        <taxon>Microbacteriaceae</taxon>
        <taxon>Agromyces</taxon>
    </lineage>
</organism>
<name>A0A4Q2KVL8_9MICO</name>
<accession>A0A4Q2KVL8</accession>
<reference evidence="5 6" key="1">
    <citation type="submission" date="2019-01" db="EMBL/GenBank/DDBJ databases">
        <title>Agromyces.</title>
        <authorList>
            <person name="Li J."/>
        </authorList>
    </citation>
    <scope>NUCLEOTIDE SEQUENCE [LARGE SCALE GENOMIC DNA]</scope>
    <source>
        <strain evidence="5 6">DSM 15934</strain>
    </source>
</reference>
<dbReference type="PANTHER" id="PTHR44103:SF1">
    <property type="entry name" value="PROPROTEIN CONVERTASE P"/>
    <property type="match status" value="1"/>
</dbReference>
<dbReference type="SUPFAM" id="SSF69318">
    <property type="entry name" value="Integrin alpha N-terminal domain"/>
    <property type="match status" value="1"/>
</dbReference>
<dbReference type="InterPro" id="IPR013517">
    <property type="entry name" value="FG-GAP"/>
</dbReference>
<evidence type="ECO:0000256" key="1">
    <source>
        <dbReference type="ARBA" id="ARBA00022729"/>
    </source>
</evidence>
<dbReference type="PANTHER" id="PTHR44103">
    <property type="entry name" value="PROPROTEIN CONVERTASE P"/>
    <property type="match status" value="1"/>
</dbReference>
<gene>
    <name evidence="5" type="ORF">ESP51_15855</name>
</gene>
<proteinExistence type="predicted"/>
<keyword evidence="3" id="KW-0472">Membrane</keyword>
<dbReference type="InterPro" id="IPR059177">
    <property type="entry name" value="GH29D-like_dom"/>
</dbReference>
<keyword evidence="3" id="KW-0812">Transmembrane</keyword>
<evidence type="ECO:0000313" key="5">
    <source>
        <dbReference type="EMBL" id="RXZ67873.1"/>
    </source>
</evidence>
<comment type="caution">
    <text evidence="5">The sequence shown here is derived from an EMBL/GenBank/DDBJ whole genome shotgun (WGS) entry which is preliminary data.</text>
</comment>
<protein>
    <recommendedName>
        <fullName evidence="4">GH29D-like beta-sandwich domain-containing protein</fullName>
    </recommendedName>
</protein>
<keyword evidence="3" id="KW-1133">Transmembrane helix</keyword>
<evidence type="ECO:0000256" key="2">
    <source>
        <dbReference type="SAM" id="MobiDB-lite"/>
    </source>
</evidence>
<feature type="domain" description="GH29D-like beta-sandwich" evidence="4">
    <location>
        <begin position="628"/>
        <end position="691"/>
    </location>
</feature>
<dbReference type="OrthoDB" id="68195at2"/>
<dbReference type="Proteomes" id="UP000293865">
    <property type="component" value="Unassembled WGS sequence"/>
</dbReference>
<dbReference type="AlphaFoldDB" id="A0A4Q2KVL8"/>
<evidence type="ECO:0000313" key="6">
    <source>
        <dbReference type="Proteomes" id="UP000293865"/>
    </source>
</evidence>
<dbReference type="SUPFAM" id="SSF101898">
    <property type="entry name" value="NHL repeat"/>
    <property type="match status" value="1"/>
</dbReference>
<feature type="region of interest" description="Disordered" evidence="2">
    <location>
        <begin position="694"/>
        <end position="715"/>
    </location>
</feature>
<sequence>MAAAYPNARHEELGIGSTPEPRSLLRRALAWMLAAIVAVGLTVTGASPASLADQPRRSIAQGITAAGGLLVDPAGRLWISDAQRGFCRIVETTGSTPGSIEASTCLGGSAGAPQKGPVKPGAPALLDPTPQTPGSGDELALVPDAAANSSFVMRARWDAPSGTFRYASTLTIYGGDLRPVAVSVGPDRNAYVAFERARSVVRIVSPASTQPTIQTVASLGANGARAIAAGAADSTGRVTVYVAEASGLTSFRPPLSGQSMASPTASFPVGDVARLHFDPATSVLYAGKAAATAAGGDSITRVITQTGQVEANWAAGFSRVGGIAVRKTLVLAADDPGLLASPALVGKGFAYLLGEVLPRIVAGPTMADGSPAPDPAITNDATPTFKVAVDGGVSLQCAFDNANWAGCAVGDVTASQPLTDGAHRFSVRVGATGTPVEAAFTVDTTSPATPTIVAPATGSTIGRSVVLNVTAEAGAVLRCAVDAAPTSIGAVCKSGDTLTFTTSGTHSLRVTATDRVGNVSAPVTSTFTVDLTAPVPVITAPAADGQTLTGTATFEFSAGSESGLTYRCRIDALPFETCTSPRSYTGLTAGSHTFVVEARDAVGNTGTATRTFQFSVPDTTAPVVTATPAGGAYDAGQQITLAANEAATIYFTTNGDNPTTASAQYSGPITLTAAFTLRYFAVDAAGNASAPASQTYVVRTSPPPPPPSSHPHDYDGDGKVDIVALTGAGELWLYRGDGSGGWLGSHVMATGWSDINAIVTPGDWTGDGKPDLLARSSGGELRLHRGDGAGNIGVAENPGTGWAPFTALFSPGDWDGDGKSDILARDGAGHLILFPGNGAGWFLQPRLVGAGWQTMTAIFGPGDWDGDGKPDVIARDSSGRMFLYPGNGSGGWLTTRQIGSGWSNMTAIFGPGDVNGDGKPDVIARDNAGHLLLYPGNGTGGWLQKRQIGSGWGGMTVIS</sequence>
<dbReference type="GO" id="GO:0005975">
    <property type="term" value="P:carbohydrate metabolic process"/>
    <property type="evidence" value="ECO:0007669"/>
    <property type="project" value="UniProtKB-ARBA"/>
</dbReference>
<evidence type="ECO:0000259" key="4">
    <source>
        <dbReference type="Pfam" id="PF13290"/>
    </source>
</evidence>
<keyword evidence="1" id="KW-0732">Signal</keyword>
<dbReference type="Gene3D" id="2.130.10.130">
    <property type="entry name" value="Integrin alpha, N-terminal"/>
    <property type="match status" value="1"/>
</dbReference>
<dbReference type="InterPro" id="IPR028994">
    <property type="entry name" value="Integrin_alpha_N"/>
</dbReference>